<organism evidence="12 14">
    <name type="scientific">Ostreococcus tauri</name>
    <name type="common">Marine green alga</name>
    <dbReference type="NCBI Taxonomy" id="70448"/>
    <lineage>
        <taxon>Eukaryota</taxon>
        <taxon>Viridiplantae</taxon>
        <taxon>Chlorophyta</taxon>
        <taxon>Mamiellophyceae</taxon>
        <taxon>Mamiellales</taxon>
        <taxon>Bathycoccaceae</taxon>
        <taxon>Ostreococcus</taxon>
    </lineage>
</organism>
<evidence type="ECO:0000313" key="14">
    <source>
        <dbReference type="Proteomes" id="UP000009170"/>
    </source>
</evidence>
<feature type="compositionally biased region" description="Basic residues" evidence="10">
    <location>
        <begin position="290"/>
        <end position="300"/>
    </location>
</feature>
<dbReference type="STRING" id="70448.A0A090M8Q0"/>
<dbReference type="InParanoid" id="A0A090M8Q0"/>
<keyword evidence="2" id="KW-0444">Lipid biosynthesis</keyword>
<keyword evidence="4 11" id="KW-0812">Transmembrane</keyword>
<name>A0A090M8Q0_OSTTA</name>
<protein>
    <submittedName>
        <fullName evidence="12">GNS1/SUR4 membrane protein</fullName>
    </submittedName>
    <submittedName>
        <fullName evidence="13">Polyunsaturated fatty acid elongase 2</fullName>
    </submittedName>
</protein>
<dbReference type="GO" id="GO:0042761">
    <property type="term" value="P:very long-chain fatty acid biosynthetic process"/>
    <property type="evidence" value="ECO:0007669"/>
    <property type="project" value="TreeGrafter"/>
</dbReference>
<feature type="transmembrane region" description="Helical" evidence="11">
    <location>
        <begin position="41"/>
        <end position="63"/>
    </location>
</feature>
<proteinExistence type="predicted"/>
<dbReference type="AlphaFoldDB" id="A0A090M8Q0"/>
<accession>A0A090M8Q0</accession>
<dbReference type="GO" id="GO:0019367">
    <property type="term" value="P:fatty acid elongation, saturated fatty acid"/>
    <property type="evidence" value="ECO:0007669"/>
    <property type="project" value="TreeGrafter"/>
</dbReference>
<dbReference type="GO" id="GO:0034625">
    <property type="term" value="P:fatty acid elongation, monounsaturated fatty acid"/>
    <property type="evidence" value="ECO:0007669"/>
    <property type="project" value="TreeGrafter"/>
</dbReference>
<evidence type="ECO:0000256" key="10">
    <source>
        <dbReference type="SAM" id="MobiDB-lite"/>
    </source>
</evidence>
<keyword evidence="7" id="KW-0443">Lipid metabolism</keyword>
<dbReference type="GO" id="GO:0030148">
    <property type="term" value="P:sphingolipid biosynthetic process"/>
    <property type="evidence" value="ECO:0007669"/>
    <property type="project" value="TreeGrafter"/>
</dbReference>
<keyword evidence="8 11" id="KW-0472">Membrane</keyword>
<dbReference type="PANTHER" id="PTHR11157">
    <property type="entry name" value="FATTY ACID ACYL TRANSFERASE-RELATED"/>
    <property type="match status" value="1"/>
</dbReference>
<dbReference type="Pfam" id="PF01151">
    <property type="entry name" value="ELO"/>
    <property type="match status" value="1"/>
</dbReference>
<evidence type="ECO:0000256" key="11">
    <source>
        <dbReference type="SAM" id="Phobius"/>
    </source>
</evidence>
<reference evidence="13" key="3">
    <citation type="submission" date="2017-04" db="EMBL/GenBank/DDBJ databases">
        <title>Population genomics of picophytoplankton unveils novel chromosome hypervariability.</title>
        <authorList>
            <consortium name="DOE Joint Genome Institute"/>
            <person name="Blanc-Mathieu R."/>
            <person name="Krasovec M."/>
            <person name="Hebrard M."/>
            <person name="Yau S."/>
            <person name="Desgranges E."/>
            <person name="Martin J."/>
            <person name="Schackwitz W."/>
            <person name="Kuo A."/>
            <person name="Salin G."/>
            <person name="Donnadieu C."/>
            <person name="Desdevises Y."/>
            <person name="Sanchez-Ferandin S."/>
            <person name="Moreau H."/>
            <person name="Rivals E."/>
            <person name="Grigoriev I.V."/>
            <person name="Grimsley N."/>
            <person name="Eyre-Walker A."/>
            <person name="Piganeau G."/>
        </authorList>
    </citation>
    <scope>NUCLEOTIDE SEQUENCE [LARGE SCALE GENOMIC DNA]</scope>
    <source>
        <strain evidence="13">RCC 1115</strain>
    </source>
</reference>
<dbReference type="InterPro" id="IPR030457">
    <property type="entry name" value="ELO_CS"/>
</dbReference>
<accession>A0A1Y5IP55</accession>
<feature type="transmembrane region" description="Helical" evidence="11">
    <location>
        <begin position="216"/>
        <end position="235"/>
    </location>
</feature>
<gene>
    <name evidence="13" type="ORF">BE221DRAFT_189253</name>
    <name evidence="12" type="ORF">OT_ostta09g02530</name>
</gene>
<dbReference type="Proteomes" id="UP000195557">
    <property type="component" value="Unassembled WGS sequence"/>
</dbReference>
<comment type="subcellular location">
    <subcellularLocation>
        <location evidence="1">Membrane</location>
        <topology evidence="1">Multi-pass membrane protein</topology>
    </subcellularLocation>
</comment>
<feature type="transmembrane region" description="Helical" evidence="11">
    <location>
        <begin position="247"/>
        <end position="265"/>
    </location>
</feature>
<accession>A0A454XM38</accession>
<evidence type="ECO:0000256" key="1">
    <source>
        <dbReference type="ARBA" id="ARBA00004141"/>
    </source>
</evidence>
<dbReference type="GO" id="GO:0005789">
    <property type="term" value="C:endoplasmic reticulum membrane"/>
    <property type="evidence" value="ECO:0007669"/>
    <property type="project" value="TreeGrafter"/>
</dbReference>
<dbReference type="Proteomes" id="UP000009170">
    <property type="component" value="Unassembled WGS sequence"/>
</dbReference>
<dbReference type="OrthoDB" id="434092at2759"/>
<evidence type="ECO:0000313" key="13">
    <source>
        <dbReference type="EMBL" id="OUS48882.1"/>
    </source>
</evidence>
<dbReference type="GO" id="GO:0034626">
    <property type="term" value="P:fatty acid elongation, polyunsaturated fatty acid"/>
    <property type="evidence" value="ECO:0007669"/>
    <property type="project" value="TreeGrafter"/>
</dbReference>
<evidence type="ECO:0000256" key="4">
    <source>
        <dbReference type="ARBA" id="ARBA00022692"/>
    </source>
</evidence>
<keyword evidence="6 11" id="KW-1133">Transmembrane helix</keyword>
<keyword evidence="5" id="KW-0276">Fatty acid metabolism</keyword>
<evidence type="ECO:0000256" key="6">
    <source>
        <dbReference type="ARBA" id="ARBA00022989"/>
    </source>
</evidence>
<feature type="transmembrane region" description="Helical" evidence="11">
    <location>
        <begin position="154"/>
        <end position="172"/>
    </location>
</feature>
<feature type="region of interest" description="Disordered" evidence="10">
    <location>
        <begin position="272"/>
        <end position="300"/>
    </location>
</feature>
<evidence type="ECO:0000256" key="8">
    <source>
        <dbReference type="ARBA" id="ARBA00023136"/>
    </source>
</evidence>
<evidence type="ECO:0000256" key="3">
    <source>
        <dbReference type="ARBA" id="ARBA00022679"/>
    </source>
</evidence>
<reference evidence="12" key="2">
    <citation type="journal article" date="2014" name="BMC Genomics">
        <title>An improved genome of the model marine alga Ostreococcus tauri unfolds by assessing Illumina de novo assemblies.</title>
        <authorList>
            <person name="Blanc-Mathieu R."/>
            <person name="Verhelst B."/>
            <person name="Derelle E."/>
            <person name="Rombauts S."/>
            <person name="Bouget F.Y."/>
            <person name="Carre I."/>
            <person name="Chateau A."/>
            <person name="Eyre-Walker A."/>
            <person name="Grimsley N."/>
            <person name="Moreau H."/>
            <person name="Piegu B."/>
            <person name="Rivals E."/>
            <person name="Schackwitz W."/>
            <person name="Van de Peer Y."/>
            <person name="Piganeau G."/>
        </authorList>
    </citation>
    <scope>NUCLEOTIDE SEQUENCE</scope>
    <source>
        <strain evidence="12">RCC4221</strain>
    </source>
</reference>
<evidence type="ECO:0000256" key="5">
    <source>
        <dbReference type="ARBA" id="ARBA00022832"/>
    </source>
</evidence>
<evidence type="ECO:0000256" key="2">
    <source>
        <dbReference type="ARBA" id="ARBA00022516"/>
    </source>
</evidence>
<feature type="transmembrane region" description="Helical" evidence="11">
    <location>
        <begin position="184"/>
        <end position="204"/>
    </location>
</feature>
<dbReference type="PROSITE" id="PS01188">
    <property type="entry name" value="ELO"/>
    <property type="match status" value="1"/>
</dbReference>
<evidence type="ECO:0000256" key="9">
    <source>
        <dbReference type="ARBA" id="ARBA00023160"/>
    </source>
</evidence>
<dbReference type="EMBL" id="KZ155772">
    <property type="protein sequence ID" value="OUS48882.1"/>
    <property type="molecule type" value="Genomic_DNA"/>
</dbReference>
<sequence>MSASGALLPAIAFAAYAYATYAYAFEWSHANGIDNVDAREWIGALSLRLPAIATTMYLLFCLVGPRLMAKREAFDPKGFMLAYNAYQTAFNVVVLGMFAREISGLGQPVWGSTMPWSDRKSFKILLGVWLHYNNKYLELLDTVFMVARKKTKQLSFLHVYHHALLIWAWWLVCHLMATNDCIDAYFGAACNSFIHIVMYSYYLMSALGIRCPWKRYITQAQMLQFVIVFAHAVFVLRQKHCPVTLPWAQMFVMTNMLVLFGNFYLKAYSNKSRGDGASSVKPAETTRAPSVRRTRSRKID</sequence>
<dbReference type="EMBL" id="CAID01000009">
    <property type="protein sequence ID" value="CEF99082.1"/>
    <property type="molecule type" value="Genomic_DNA"/>
</dbReference>
<reference evidence="12 14" key="1">
    <citation type="journal article" date="2006" name="Proc. Natl. Acad. Sci. U.S.A.">
        <title>Genome analysis of the smallest free-living eukaryote Ostreococcus tauri unveils many unique features.</title>
        <authorList>
            <person name="Derelle E."/>
            <person name="Ferraz C."/>
            <person name="Rombauts S."/>
            <person name="Rouze P."/>
            <person name="Worden A.Z."/>
            <person name="Robbens S."/>
            <person name="Partensky F."/>
            <person name="Degroeve S."/>
            <person name="Echeynie S."/>
            <person name="Cooke R."/>
            <person name="Saeys Y."/>
            <person name="Wuyts J."/>
            <person name="Jabbari K."/>
            <person name="Bowler C."/>
            <person name="Panaud O."/>
            <person name="Piegu B."/>
            <person name="Ball S.G."/>
            <person name="Ral J.-P."/>
            <person name="Bouget F.-Y."/>
            <person name="Piganeau G."/>
            <person name="De Baets B."/>
            <person name="Picard A."/>
            <person name="Delseny M."/>
            <person name="Demaille J."/>
            <person name="Van de Peer Y."/>
            <person name="Moreau H."/>
        </authorList>
    </citation>
    <scope>NUCLEOTIDE SEQUENCE [LARGE SCALE GENOMIC DNA]</scope>
    <source>
        <strain evidence="12 14">OTTH0595</strain>
    </source>
</reference>
<keyword evidence="14" id="KW-1185">Reference proteome</keyword>
<dbReference type="GO" id="GO:0009922">
    <property type="term" value="F:fatty acid elongase activity"/>
    <property type="evidence" value="ECO:0007669"/>
    <property type="project" value="InterPro"/>
</dbReference>
<keyword evidence="9" id="KW-0275">Fatty acid biosynthesis</keyword>
<keyword evidence="3" id="KW-0808">Transferase</keyword>
<evidence type="ECO:0000313" key="12">
    <source>
        <dbReference type="EMBL" id="CEF99082.1"/>
    </source>
</evidence>
<dbReference type="InterPro" id="IPR002076">
    <property type="entry name" value="ELO_fam"/>
</dbReference>
<evidence type="ECO:0000256" key="7">
    <source>
        <dbReference type="ARBA" id="ARBA00023098"/>
    </source>
</evidence>